<sequence length="42" mass="4909">MNNRSGKEGIQTARLNKMNIKLDIQPKLNTKPKNRKQESTQR</sequence>
<evidence type="ECO:0000256" key="1">
    <source>
        <dbReference type="SAM" id="MobiDB-lite"/>
    </source>
</evidence>
<keyword evidence="3" id="KW-1185">Reference proteome</keyword>
<proteinExistence type="predicted"/>
<dbReference type="RefSeq" id="WP_269208689.1">
    <property type="nucleotide sequence ID" value="NZ_LAOI01000001.1"/>
</dbReference>
<dbReference type="EMBL" id="LAOI01000001">
    <property type="protein sequence ID" value="KJV89432.1"/>
    <property type="molecule type" value="Genomic_DNA"/>
</dbReference>
<evidence type="ECO:0000313" key="2">
    <source>
        <dbReference type="EMBL" id="KJV89432.1"/>
    </source>
</evidence>
<feature type="region of interest" description="Disordered" evidence="1">
    <location>
        <begin position="1"/>
        <end position="42"/>
    </location>
</feature>
<organism evidence="2 3">
    <name type="scientific">Rickettsia bellii str. RML An4</name>
    <dbReference type="NCBI Taxonomy" id="1359193"/>
    <lineage>
        <taxon>Bacteria</taxon>
        <taxon>Pseudomonadati</taxon>
        <taxon>Pseudomonadota</taxon>
        <taxon>Alphaproteobacteria</taxon>
        <taxon>Rickettsiales</taxon>
        <taxon>Rickettsiaceae</taxon>
        <taxon>Rickettsieae</taxon>
        <taxon>Rickettsia</taxon>
        <taxon>belli group</taxon>
    </lineage>
</organism>
<evidence type="ECO:0000313" key="3">
    <source>
        <dbReference type="Proteomes" id="UP000033661"/>
    </source>
</evidence>
<dbReference type="PATRIC" id="fig|1359193.3.peg.391"/>
<gene>
    <name evidence="2" type="ORF">RBEAN4_0410</name>
</gene>
<accession>A0A0F3QB03</accession>
<name>A0A0F3QB03_RICBE</name>
<dbReference type="Proteomes" id="UP000033661">
    <property type="component" value="Unassembled WGS sequence"/>
</dbReference>
<comment type="caution">
    <text evidence="2">The sequence shown here is derived from an EMBL/GenBank/DDBJ whole genome shotgun (WGS) entry which is preliminary data.</text>
</comment>
<dbReference type="AlphaFoldDB" id="A0A0F3QB03"/>
<reference evidence="2 3" key="1">
    <citation type="submission" date="2015-02" db="EMBL/GenBank/DDBJ databases">
        <title>Genome Sequencing of Rickettsiales.</title>
        <authorList>
            <person name="Daugherty S.C."/>
            <person name="Su Q."/>
            <person name="Abolude K."/>
            <person name="Beier-Sexton M."/>
            <person name="Carlyon J.A."/>
            <person name="Carter R."/>
            <person name="Day N.P."/>
            <person name="Dumler S.J."/>
            <person name="Dyachenko V."/>
            <person name="Godinez A."/>
            <person name="Kurtti T.J."/>
            <person name="Lichay M."/>
            <person name="Mullins K.E."/>
            <person name="Ott S."/>
            <person name="Pappas-Brown V."/>
            <person name="Paris D.H."/>
            <person name="Patel P."/>
            <person name="Richards A.L."/>
            <person name="Sadzewicz L."/>
            <person name="Sears K."/>
            <person name="Seidman D."/>
            <person name="Sengamalay N."/>
            <person name="Stenos J."/>
            <person name="Tallon L.J."/>
            <person name="Vincent G."/>
            <person name="Fraser C.M."/>
            <person name="Munderloh U."/>
            <person name="Dunning-Hotopp J.C."/>
        </authorList>
    </citation>
    <scope>NUCLEOTIDE SEQUENCE [LARGE SCALE GENOMIC DNA]</scope>
    <source>
        <strain evidence="2 3">RML An4</strain>
    </source>
</reference>
<protein>
    <submittedName>
        <fullName evidence="2">Uncharacterized protein</fullName>
    </submittedName>
</protein>